<feature type="transmembrane region" description="Helical" evidence="8">
    <location>
        <begin position="531"/>
        <end position="552"/>
    </location>
</feature>
<evidence type="ECO:0000256" key="8">
    <source>
        <dbReference type="RuleBase" id="RU363032"/>
    </source>
</evidence>
<evidence type="ECO:0000256" key="2">
    <source>
        <dbReference type="ARBA" id="ARBA00022448"/>
    </source>
</evidence>
<evidence type="ECO:0000313" key="11">
    <source>
        <dbReference type="Proteomes" id="UP000316181"/>
    </source>
</evidence>
<keyword evidence="5 8" id="KW-0812">Transmembrane</keyword>
<keyword evidence="7 8" id="KW-0472">Membrane</keyword>
<feature type="transmembrane region" description="Helical" evidence="8">
    <location>
        <begin position="294"/>
        <end position="317"/>
    </location>
</feature>
<evidence type="ECO:0000256" key="3">
    <source>
        <dbReference type="ARBA" id="ARBA00022475"/>
    </source>
</evidence>
<evidence type="ECO:0000256" key="6">
    <source>
        <dbReference type="ARBA" id="ARBA00022989"/>
    </source>
</evidence>
<proteinExistence type="inferred from homology"/>
<feature type="transmembrane region" description="Helical" evidence="8">
    <location>
        <begin position="388"/>
        <end position="413"/>
    </location>
</feature>
<dbReference type="GO" id="GO:0055085">
    <property type="term" value="P:transmembrane transport"/>
    <property type="evidence" value="ECO:0007669"/>
    <property type="project" value="InterPro"/>
</dbReference>
<comment type="subcellular location">
    <subcellularLocation>
        <location evidence="1">Cell inner membrane</location>
        <topology evidence="1">Multi-pass membrane protein</topology>
    </subcellularLocation>
    <subcellularLocation>
        <location evidence="8">Cell membrane</location>
        <topology evidence="8">Multi-pass membrane protein</topology>
    </subcellularLocation>
</comment>
<feature type="transmembrane region" description="Helical" evidence="8">
    <location>
        <begin position="202"/>
        <end position="225"/>
    </location>
</feature>
<feature type="domain" description="ABC transmembrane type-1" evidence="9">
    <location>
        <begin position="351"/>
        <end position="552"/>
    </location>
</feature>
<dbReference type="CDD" id="cd06261">
    <property type="entry name" value="TM_PBP2"/>
    <property type="match status" value="2"/>
</dbReference>
<dbReference type="InterPro" id="IPR000515">
    <property type="entry name" value="MetI-like"/>
</dbReference>
<dbReference type="PANTHER" id="PTHR43357">
    <property type="entry name" value="INNER MEMBRANE ABC TRANSPORTER PERMEASE PROTEIN YDCV"/>
    <property type="match status" value="1"/>
</dbReference>
<reference evidence="10 11" key="1">
    <citation type="submission" date="2019-06" db="EMBL/GenBank/DDBJ databases">
        <title>Sequencing the genomes of 1000 actinobacteria strains.</title>
        <authorList>
            <person name="Klenk H.-P."/>
        </authorList>
    </citation>
    <scope>NUCLEOTIDE SEQUENCE [LARGE SCALE GENOMIC DNA]</scope>
    <source>
        <strain evidence="10 11">DSM 10596</strain>
    </source>
</reference>
<dbReference type="AlphaFoldDB" id="A0A542SPI0"/>
<keyword evidence="2 8" id="KW-0813">Transport</keyword>
<keyword evidence="4" id="KW-0997">Cell inner membrane</keyword>
<evidence type="ECO:0000256" key="5">
    <source>
        <dbReference type="ARBA" id="ARBA00022692"/>
    </source>
</evidence>
<feature type="transmembrane region" description="Helical" evidence="8">
    <location>
        <begin position="425"/>
        <end position="448"/>
    </location>
</feature>
<dbReference type="Gene3D" id="1.10.3720.10">
    <property type="entry name" value="MetI-like"/>
    <property type="match status" value="2"/>
</dbReference>
<comment type="similarity">
    <text evidence="8">Belongs to the binding-protein-dependent transport system permease family.</text>
</comment>
<keyword evidence="3" id="KW-1003">Cell membrane</keyword>
<sequence length="563" mass="58647">MIRMRARAFTDRWAGPAGWALALAAGAGFVGVFFAWPVAALVGRGFVDPAGQLDLSGFSDVLSRPATWTVIGRTFAQAGAGTIASIVVGLPGAYVVSRLQFQGRGLLRAWMTVPFVLPTVVVGAAFRSLLGAGGPLGFLGWDRTAIAVLVGLVFFNYAVVVRIVGAMWERLDPRSVQAARTLGASPARAFFTVTLPQLGPSIAAAGGIVFLFCSTAFGVVMVLGGRRHANLEAEIYRQTTQLLDLRVAAVLSVVQLVVIAAALLAVARLRRRSERALNITAAGAGTHRPRRADAFALAVTAIVIGLVHVLPLGSLVVRSFRTEDGWGWGNYAALATTGGRGGLNVTLWQALATSARLATFATVIAMVVALLLVCTLARPIKSRLGRRIGAVVDGAVMLPLGVSAVTVGFGLLITMNNPLGLNVDLRSSGVLIAIAQGLVALPLVVRVISPVVRAIDPRLRQSAAVLGAGPWRILRTIDVPIAARSIGLGMGFAFAASLGEFGASSFLVRPGVVTLPVAIYQLLGKQGAEHFGMAMAAAVVLGLVTTMIVVAVERIRPPGAGEF</sequence>
<feature type="transmembrane region" description="Helical" evidence="8">
    <location>
        <begin position="245"/>
        <end position="267"/>
    </location>
</feature>
<feature type="transmembrane region" description="Helical" evidence="8">
    <location>
        <begin position="146"/>
        <end position="165"/>
    </location>
</feature>
<dbReference type="SUPFAM" id="SSF161098">
    <property type="entry name" value="MetI-like"/>
    <property type="match status" value="2"/>
</dbReference>
<feature type="domain" description="ABC transmembrane type-1" evidence="9">
    <location>
        <begin position="71"/>
        <end position="265"/>
    </location>
</feature>
<evidence type="ECO:0000259" key="9">
    <source>
        <dbReference type="PROSITE" id="PS50928"/>
    </source>
</evidence>
<feature type="transmembrane region" description="Helical" evidence="8">
    <location>
        <begin position="107"/>
        <end position="126"/>
    </location>
</feature>
<evidence type="ECO:0000256" key="1">
    <source>
        <dbReference type="ARBA" id="ARBA00004429"/>
    </source>
</evidence>
<dbReference type="GO" id="GO:0005886">
    <property type="term" value="C:plasma membrane"/>
    <property type="evidence" value="ECO:0007669"/>
    <property type="project" value="UniProtKB-SubCell"/>
</dbReference>
<dbReference type="PROSITE" id="PS50928">
    <property type="entry name" value="ABC_TM1"/>
    <property type="match status" value="2"/>
</dbReference>
<protein>
    <submittedName>
        <fullName evidence="10">Thiamine transport system permease protein</fullName>
    </submittedName>
</protein>
<dbReference type="Pfam" id="PF00528">
    <property type="entry name" value="BPD_transp_1"/>
    <property type="match status" value="2"/>
</dbReference>
<gene>
    <name evidence="10" type="ORF">FB389_1178</name>
</gene>
<dbReference type="Proteomes" id="UP000316181">
    <property type="component" value="Unassembled WGS sequence"/>
</dbReference>
<feature type="transmembrane region" description="Helical" evidence="8">
    <location>
        <begin position="20"/>
        <end position="39"/>
    </location>
</feature>
<dbReference type="InterPro" id="IPR035906">
    <property type="entry name" value="MetI-like_sf"/>
</dbReference>
<evidence type="ECO:0000256" key="7">
    <source>
        <dbReference type="ARBA" id="ARBA00023136"/>
    </source>
</evidence>
<accession>A0A542SPI0</accession>
<feature type="transmembrane region" description="Helical" evidence="8">
    <location>
        <begin position="75"/>
        <end position="95"/>
    </location>
</feature>
<keyword evidence="11" id="KW-1185">Reference proteome</keyword>
<feature type="transmembrane region" description="Helical" evidence="8">
    <location>
        <begin position="481"/>
        <end position="499"/>
    </location>
</feature>
<feature type="transmembrane region" description="Helical" evidence="8">
    <location>
        <begin position="357"/>
        <end position="376"/>
    </location>
</feature>
<organism evidence="10 11">
    <name type="scientific">Rarobacter incanus</name>
    <dbReference type="NCBI Taxonomy" id="153494"/>
    <lineage>
        <taxon>Bacteria</taxon>
        <taxon>Bacillati</taxon>
        <taxon>Actinomycetota</taxon>
        <taxon>Actinomycetes</taxon>
        <taxon>Micrococcales</taxon>
        <taxon>Rarobacteraceae</taxon>
        <taxon>Rarobacter</taxon>
    </lineage>
</organism>
<evidence type="ECO:0000313" key="10">
    <source>
        <dbReference type="EMBL" id="TQK76502.1"/>
    </source>
</evidence>
<evidence type="ECO:0000256" key="4">
    <source>
        <dbReference type="ARBA" id="ARBA00022519"/>
    </source>
</evidence>
<name>A0A542SPI0_9MICO</name>
<comment type="caution">
    <text evidence="10">The sequence shown here is derived from an EMBL/GenBank/DDBJ whole genome shotgun (WGS) entry which is preliminary data.</text>
</comment>
<dbReference type="EMBL" id="VFNV01000001">
    <property type="protein sequence ID" value="TQK76502.1"/>
    <property type="molecule type" value="Genomic_DNA"/>
</dbReference>
<dbReference type="PANTHER" id="PTHR43357:SF4">
    <property type="entry name" value="INNER MEMBRANE ABC TRANSPORTER PERMEASE PROTEIN YDCV"/>
    <property type="match status" value="1"/>
</dbReference>
<keyword evidence="6 8" id="KW-1133">Transmembrane helix</keyword>